<gene>
    <name evidence="6" type="ORF">BJ984_001777</name>
</gene>
<organism evidence="6 7">
    <name type="scientific">Herbiconiux flava</name>
    <dbReference type="NCBI Taxonomy" id="881268"/>
    <lineage>
        <taxon>Bacteria</taxon>
        <taxon>Bacillati</taxon>
        <taxon>Actinomycetota</taxon>
        <taxon>Actinomycetes</taxon>
        <taxon>Micrococcales</taxon>
        <taxon>Microbacteriaceae</taxon>
        <taxon>Herbiconiux</taxon>
    </lineage>
</organism>
<dbReference type="Pfam" id="PF01934">
    <property type="entry name" value="HepT-like"/>
    <property type="match status" value="1"/>
</dbReference>
<dbReference type="PANTHER" id="PTHR34139">
    <property type="entry name" value="UPF0331 PROTEIN MJ0127"/>
    <property type="match status" value="1"/>
</dbReference>
<evidence type="ECO:0000256" key="2">
    <source>
        <dbReference type="ARBA" id="ARBA00022649"/>
    </source>
</evidence>
<name>A0A852SP74_9MICO</name>
<evidence type="ECO:0000256" key="5">
    <source>
        <dbReference type="ARBA" id="ARBA00022801"/>
    </source>
</evidence>
<dbReference type="GO" id="GO:0004540">
    <property type="term" value="F:RNA nuclease activity"/>
    <property type="evidence" value="ECO:0007669"/>
    <property type="project" value="InterPro"/>
</dbReference>
<dbReference type="InterPro" id="IPR008201">
    <property type="entry name" value="HepT-like"/>
</dbReference>
<protein>
    <submittedName>
        <fullName evidence="6">Uncharacterized protein with HEPN domain</fullName>
    </submittedName>
</protein>
<keyword evidence="3" id="KW-0540">Nuclease</keyword>
<dbReference type="GO" id="GO:0016787">
    <property type="term" value="F:hydrolase activity"/>
    <property type="evidence" value="ECO:0007669"/>
    <property type="project" value="UniProtKB-KW"/>
</dbReference>
<reference evidence="6 7" key="1">
    <citation type="submission" date="2020-07" db="EMBL/GenBank/DDBJ databases">
        <title>Sequencing the genomes of 1000 actinobacteria strains.</title>
        <authorList>
            <person name="Klenk H.-P."/>
        </authorList>
    </citation>
    <scope>NUCLEOTIDE SEQUENCE [LARGE SCALE GENOMIC DNA]</scope>
    <source>
        <strain evidence="6 7">DSM 26474</strain>
    </source>
</reference>
<evidence type="ECO:0000256" key="1">
    <source>
        <dbReference type="ARBA" id="ARBA00022553"/>
    </source>
</evidence>
<dbReference type="GO" id="GO:0000166">
    <property type="term" value="F:nucleotide binding"/>
    <property type="evidence" value="ECO:0007669"/>
    <property type="project" value="UniProtKB-KW"/>
</dbReference>
<keyword evidence="4" id="KW-0547">Nucleotide-binding</keyword>
<evidence type="ECO:0000313" key="6">
    <source>
        <dbReference type="EMBL" id="NYD70619.1"/>
    </source>
</evidence>
<dbReference type="GO" id="GO:0110001">
    <property type="term" value="C:toxin-antitoxin complex"/>
    <property type="evidence" value="ECO:0007669"/>
    <property type="project" value="InterPro"/>
</dbReference>
<dbReference type="InterPro" id="IPR051813">
    <property type="entry name" value="HepT_RNase_toxin"/>
</dbReference>
<accession>A0A852SP74</accession>
<evidence type="ECO:0000313" key="7">
    <source>
        <dbReference type="Proteomes" id="UP000549913"/>
    </source>
</evidence>
<proteinExistence type="predicted"/>
<comment type="caution">
    <text evidence="6">The sequence shown here is derived from an EMBL/GenBank/DDBJ whole genome shotgun (WGS) entry which is preliminary data.</text>
</comment>
<keyword evidence="2" id="KW-1277">Toxin-antitoxin system</keyword>
<keyword evidence="7" id="KW-1185">Reference proteome</keyword>
<dbReference type="Proteomes" id="UP000549913">
    <property type="component" value="Unassembled WGS sequence"/>
</dbReference>
<dbReference type="PANTHER" id="PTHR34139:SF1">
    <property type="entry name" value="RNASE MJ1380-RELATED"/>
    <property type="match status" value="1"/>
</dbReference>
<keyword evidence="5" id="KW-0378">Hydrolase</keyword>
<dbReference type="RefSeq" id="WP_179547721.1">
    <property type="nucleotide sequence ID" value="NZ_BSEW01000001.1"/>
</dbReference>
<sequence length="108" mass="12028">MRRSDEKLLGDIAVACAAILDYSSRASAPEDLVFDAIRIRLVEIGEAVKGLSEAATAQEPDVPWKDIARMRDSLAHHYYFDTSHAIVTETARTDIPVLYQAVERLLAR</sequence>
<dbReference type="EMBL" id="JACCBM010000001">
    <property type="protein sequence ID" value="NYD70619.1"/>
    <property type="molecule type" value="Genomic_DNA"/>
</dbReference>
<evidence type="ECO:0000256" key="4">
    <source>
        <dbReference type="ARBA" id="ARBA00022741"/>
    </source>
</evidence>
<keyword evidence="1" id="KW-0597">Phosphoprotein</keyword>
<dbReference type="AlphaFoldDB" id="A0A852SP74"/>
<evidence type="ECO:0000256" key="3">
    <source>
        <dbReference type="ARBA" id="ARBA00022722"/>
    </source>
</evidence>